<feature type="region of interest" description="Disordered" evidence="1">
    <location>
        <begin position="1"/>
        <end position="20"/>
    </location>
</feature>
<protein>
    <submittedName>
        <fullName evidence="2">Uncharacterized protein</fullName>
    </submittedName>
</protein>
<dbReference type="GeneID" id="68571952"/>
<comment type="caution">
    <text evidence="2">The sequence shown here is derived from an EMBL/GenBank/DDBJ whole genome shotgun (WGS) entry which is preliminary data.</text>
</comment>
<name>A0AAV3T0H9_9EURY</name>
<gene>
    <name evidence="2" type="ORF">GCM10009019_09220</name>
</gene>
<dbReference type="AlphaFoldDB" id="A0AAV3T0H9"/>
<evidence type="ECO:0000256" key="1">
    <source>
        <dbReference type="SAM" id="MobiDB-lite"/>
    </source>
</evidence>
<dbReference type="EMBL" id="BAAADU010000002">
    <property type="protein sequence ID" value="GAA0648773.1"/>
    <property type="molecule type" value="Genomic_DNA"/>
</dbReference>
<dbReference type="RefSeq" id="WP_227261373.1">
    <property type="nucleotide sequence ID" value="NZ_BAAADU010000002.1"/>
</dbReference>
<accession>A0AAV3T0H9</accession>
<dbReference type="Proteomes" id="UP001500194">
    <property type="component" value="Unassembled WGS sequence"/>
</dbReference>
<proteinExistence type="predicted"/>
<evidence type="ECO:0000313" key="3">
    <source>
        <dbReference type="Proteomes" id="UP001500194"/>
    </source>
</evidence>
<organism evidence="2 3">
    <name type="scientific">Salarchaeum japonicum</name>
    <dbReference type="NCBI Taxonomy" id="555573"/>
    <lineage>
        <taxon>Archaea</taxon>
        <taxon>Methanobacteriati</taxon>
        <taxon>Methanobacteriota</taxon>
        <taxon>Stenosarchaea group</taxon>
        <taxon>Halobacteria</taxon>
        <taxon>Halobacteriales</taxon>
        <taxon>Halobacteriaceae</taxon>
    </lineage>
</organism>
<keyword evidence="3" id="KW-1185">Reference proteome</keyword>
<reference evidence="2 3" key="1">
    <citation type="journal article" date="2019" name="Int. J. Syst. Evol. Microbiol.">
        <title>The Global Catalogue of Microorganisms (GCM) 10K type strain sequencing project: providing services to taxonomists for standard genome sequencing and annotation.</title>
        <authorList>
            <consortium name="The Broad Institute Genomics Platform"/>
            <consortium name="The Broad Institute Genome Sequencing Center for Infectious Disease"/>
            <person name="Wu L."/>
            <person name="Ma J."/>
        </authorList>
    </citation>
    <scope>NUCLEOTIDE SEQUENCE [LARGE SCALE GENOMIC DNA]</scope>
    <source>
        <strain evidence="2 3">JCM 16327</strain>
    </source>
</reference>
<sequence>MQVVPEPGANDAPVHETETVTLEPGQKATITMSPSTSGNLHYLPVVAISKHSLATYKIEVDGTLRFGEAGVPPTDPDDLDTTFLPALQLQRTLKMTVKDVRADGAPRRFIVQVIGWEA</sequence>
<evidence type="ECO:0000313" key="2">
    <source>
        <dbReference type="EMBL" id="GAA0648773.1"/>
    </source>
</evidence>